<keyword evidence="4" id="KW-1185">Reference proteome</keyword>
<keyword evidence="1" id="KW-0378">Hydrolase</keyword>
<dbReference type="AlphaFoldDB" id="A0AAN6QQB1"/>
<dbReference type="PANTHER" id="PTHR48081">
    <property type="entry name" value="AB HYDROLASE SUPERFAMILY PROTEIN C4A8.06C"/>
    <property type="match status" value="1"/>
</dbReference>
<dbReference type="PANTHER" id="PTHR48081:SF8">
    <property type="entry name" value="ALPHA_BETA HYDROLASE FOLD-3 DOMAIN-CONTAINING PROTEIN-RELATED"/>
    <property type="match status" value="1"/>
</dbReference>
<dbReference type="GO" id="GO:0016787">
    <property type="term" value="F:hydrolase activity"/>
    <property type="evidence" value="ECO:0007669"/>
    <property type="project" value="UniProtKB-KW"/>
</dbReference>
<gene>
    <name evidence="3" type="ORF">LTR91_012861</name>
</gene>
<reference evidence="3" key="1">
    <citation type="submission" date="2023-06" db="EMBL/GenBank/DDBJ databases">
        <title>Black Yeasts Isolated from many extreme environments.</title>
        <authorList>
            <person name="Coleine C."/>
            <person name="Stajich J.E."/>
            <person name="Selbmann L."/>
        </authorList>
    </citation>
    <scope>NUCLEOTIDE SEQUENCE</scope>
    <source>
        <strain evidence="3">CCFEE 5200</strain>
    </source>
</reference>
<accession>A0AAN6QQB1</accession>
<dbReference type="Pfam" id="PF07859">
    <property type="entry name" value="Abhydrolase_3"/>
    <property type="match status" value="1"/>
</dbReference>
<dbReference type="InterPro" id="IPR029058">
    <property type="entry name" value="AB_hydrolase_fold"/>
</dbReference>
<comment type="caution">
    <text evidence="3">The sequence shown here is derived from an EMBL/GenBank/DDBJ whole genome shotgun (WGS) entry which is preliminary data.</text>
</comment>
<protein>
    <recommendedName>
        <fullName evidence="2">Alpha/beta hydrolase fold-3 domain-containing protein</fullName>
    </recommendedName>
</protein>
<dbReference type="Gene3D" id="3.40.50.1820">
    <property type="entry name" value="alpha/beta hydrolase"/>
    <property type="match status" value="1"/>
</dbReference>
<dbReference type="InterPro" id="IPR013094">
    <property type="entry name" value="AB_hydrolase_3"/>
</dbReference>
<dbReference type="SUPFAM" id="SSF53474">
    <property type="entry name" value="alpha/beta-Hydrolases"/>
    <property type="match status" value="1"/>
</dbReference>
<evidence type="ECO:0000313" key="3">
    <source>
        <dbReference type="EMBL" id="KAK0978762.1"/>
    </source>
</evidence>
<proteinExistence type="predicted"/>
<dbReference type="Proteomes" id="UP001175353">
    <property type="component" value="Unassembled WGS sequence"/>
</dbReference>
<evidence type="ECO:0000313" key="4">
    <source>
        <dbReference type="Proteomes" id="UP001175353"/>
    </source>
</evidence>
<feature type="domain" description="Alpha/beta hydrolase fold-3" evidence="2">
    <location>
        <begin position="100"/>
        <end position="319"/>
    </location>
</feature>
<evidence type="ECO:0000259" key="2">
    <source>
        <dbReference type="Pfam" id="PF07859"/>
    </source>
</evidence>
<evidence type="ECO:0000256" key="1">
    <source>
        <dbReference type="ARBA" id="ARBA00022801"/>
    </source>
</evidence>
<organism evidence="3 4">
    <name type="scientific">Friedmanniomyces endolithicus</name>
    <dbReference type="NCBI Taxonomy" id="329885"/>
    <lineage>
        <taxon>Eukaryota</taxon>
        <taxon>Fungi</taxon>
        <taxon>Dikarya</taxon>
        <taxon>Ascomycota</taxon>
        <taxon>Pezizomycotina</taxon>
        <taxon>Dothideomycetes</taxon>
        <taxon>Dothideomycetidae</taxon>
        <taxon>Mycosphaerellales</taxon>
        <taxon>Teratosphaeriaceae</taxon>
        <taxon>Friedmanniomyces</taxon>
    </lineage>
</organism>
<dbReference type="EMBL" id="JAUJLE010000126">
    <property type="protein sequence ID" value="KAK0978762.1"/>
    <property type="molecule type" value="Genomic_DNA"/>
</dbReference>
<sequence>MVRSHEERRRMGTPAPELLAALYQAPFPDLSGGHADASVADIRQNRANHLAKLRHLYAIPGPIPDLVRESLHQVAVRDGSSIRVKIYVPVKHSPERSPLIVMMHEGGWMMGDLTDEDLNCRMFARDLGAVCVNVEYRLAPEHAFPTGVNDCWDVVRWCARSASTSSNILPADPEVGFIVGGASAGGNLAAVMTQLSRDEGLMPLLTGQYLCVPALLWSDVVPEKWTAEYKSRTESTSDPVLKLREGKDRTTESLKADHSSSLFCPLLHHNLRGLAPAYFQLAGLDPLRDEGLLYERVLREESGVSTRLEVYEGYGHMFWTNWPTLHRSQEFVHDTLEGMKWLLATGVSSAPSGDAALLRTVKAHQV</sequence>
<dbReference type="InterPro" id="IPR050300">
    <property type="entry name" value="GDXG_lipolytic_enzyme"/>
</dbReference>
<name>A0AAN6QQB1_9PEZI</name>